<reference evidence="1" key="1">
    <citation type="submission" date="2019-04" db="EMBL/GenBank/DDBJ databases">
        <title>Genome assembly of Zosterops borbonicus 15179.</title>
        <authorList>
            <person name="Leroy T."/>
            <person name="Anselmetti Y."/>
            <person name="Tilak M.-K."/>
            <person name="Nabholz B."/>
        </authorList>
    </citation>
    <scope>NUCLEOTIDE SEQUENCE</scope>
    <source>
        <strain evidence="1">HGM_15179</strain>
        <tissue evidence="1">Muscle</tissue>
    </source>
</reference>
<dbReference type="AlphaFoldDB" id="A0A8K1LI03"/>
<protein>
    <submittedName>
        <fullName evidence="1">Uncharacterized protein</fullName>
    </submittedName>
</protein>
<evidence type="ECO:0000313" key="1">
    <source>
        <dbReference type="EMBL" id="TRZ14446.1"/>
    </source>
</evidence>
<keyword evidence="2" id="KW-1185">Reference proteome</keyword>
<sequence length="87" mass="10079">MDLLLPKAEPLSDIGDASAVSKLKSGYFKVRKRKLKELKVLCDDKIQLCARDTQEKVTREEFGNWDMIVENFTTEIPWSKLRFVSDD</sequence>
<organism evidence="1 2">
    <name type="scientific">Zosterops borbonicus</name>
    <dbReference type="NCBI Taxonomy" id="364589"/>
    <lineage>
        <taxon>Eukaryota</taxon>
        <taxon>Metazoa</taxon>
        <taxon>Chordata</taxon>
        <taxon>Craniata</taxon>
        <taxon>Vertebrata</taxon>
        <taxon>Euteleostomi</taxon>
        <taxon>Archelosauria</taxon>
        <taxon>Archosauria</taxon>
        <taxon>Dinosauria</taxon>
        <taxon>Saurischia</taxon>
        <taxon>Theropoda</taxon>
        <taxon>Coelurosauria</taxon>
        <taxon>Aves</taxon>
        <taxon>Neognathae</taxon>
        <taxon>Neoaves</taxon>
        <taxon>Telluraves</taxon>
        <taxon>Australaves</taxon>
        <taxon>Passeriformes</taxon>
        <taxon>Sylvioidea</taxon>
        <taxon>Zosteropidae</taxon>
        <taxon>Zosterops</taxon>
    </lineage>
</organism>
<accession>A0A8K1LI03</accession>
<dbReference type="EMBL" id="SWJQ01000438">
    <property type="protein sequence ID" value="TRZ14446.1"/>
    <property type="molecule type" value="Genomic_DNA"/>
</dbReference>
<evidence type="ECO:0000313" key="2">
    <source>
        <dbReference type="Proteomes" id="UP000796761"/>
    </source>
</evidence>
<gene>
    <name evidence="1" type="ORF">HGM15179_012658</name>
</gene>
<comment type="caution">
    <text evidence="1">The sequence shown here is derived from an EMBL/GenBank/DDBJ whole genome shotgun (WGS) entry which is preliminary data.</text>
</comment>
<proteinExistence type="predicted"/>
<name>A0A8K1LI03_9PASS</name>
<dbReference type="Proteomes" id="UP000796761">
    <property type="component" value="Unassembled WGS sequence"/>
</dbReference>